<evidence type="ECO:0000313" key="2">
    <source>
        <dbReference type="Ensembl" id="ENSRBIP00000007278.1"/>
    </source>
</evidence>
<dbReference type="AlphaFoldDB" id="A0A2K6K7P3"/>
<feature type="region of interest" description="Disordered" evidence="1">
    <location>
        <begin position="1"/>
        <end position="25"/>
    </location>
</feature>
<accession>A0A2K6K7P3</accession>
<reference evidence="2" key="3">
    <citation type="submission" date="2025-09" db="UniProtKB">
        <authorList>
            <consortium name="Ensembl"/>
        </authorList>
    </citation>
    <scope>IDENTIFICATION</scope>
</reference>
<protein>
    <submittedName>
        <fullName evidence="2">Uncharacterized protein</fullName>
    </submittedName>
</protein>
<evidence type="ECO:0000313" key="3">
    <source>
        <dbReference type="Proteomes" id="UP000233180"/>
    </source>
</evidence>
<feature type="compositionally biased region" description="Basic and acidic residues" evidence="1">
    <location>
        <begin position="111"/>
        <end position="124"/>
    </location>
</feature>
<evidence type="ECO:0000256" key="1">
    <source>
        <dbReference type="SAM" id="MobiDB-lite"/>
    </source>
</evidence>
<dbReference type="Ensembl" id="ENSRBIT00000030856.1">
    <property type="protein sequence ID" value="ENSRBIP00000007278.1"/>
    <property type="gene ID" value="ENSRBIG00000027516.1"/>
</dbReference>
<reference evidence="2 3" key="1">
    <citation type="submission" date="2016-06" db="EMBL/GenBank/DDBJ databases">
        <title>Genome of Rhinopithecus bieti.</title>
        <authorList>
            <person name="Wu"/>
            <person name="C.-I. and Zhang"/>
            <person name="Y."/>
        </authorList>
    </citation>
    <scope>NUCLEOTIDE SEQUENCE</scope>
</reference>
<feature type="region of interest" description="Disordered" evidence="1">
    <location>
        <begin position="74"/>
        <end position="134"/>
    </location>
</feature>
<sequence length="134" mass="14462">MRDLTERRLGHPELKAEQQTPPESVRARLSMGLACCCSRTTAEASSLEHGDKVFGQGVPSPLEEIKRLLKISRALQARSVPSSQEKAKGLSGEAGQPEGKGQETYPGPGEVEGKAEPAMRKDDVCPGMKYISGW</sequence>
<proteinExistence type="predicted"/>
<organism evidence="2 3">
    <name type="scientific">Rhinopithecus bieti</name>
    <name type="common">Black snub-nosed monkey</name>
    <name type="synonym">Pygathrix bieti</name>
    <dbReference type="NCBI Taxonomy" id="61621"/>
    <lineage>
        <taxon>Eukaryota</taxon>
        <taxon>Metazoa</taxon>
        <taxon>Chordata</taxon>
        <taxon>Craniata</taxon>
        <taxon>Vertebrata</taxon>
        <taxon>Euteleostomi</taxon>
        <taxon>Mammalia</taxon>
        <taxon>Eutheria</taxon>
        <taxon>Euarchontoglires</taxon>
        <taxon>Primates</taxon>
        <taxon>Haplorrhini</taxon>
        <taxon>Catarrhini</taxon>
        <taxon>Cercopithecidae</taxon>
        <taxon>Colobinae</taxon>
        <taxon>Rhinopithecus</taxon>
    </lineage>
</organism>
<name>A0A2K6K7P3_RHIBE</name>
<reference evidence="2" key="2">
    <citation type="submission" date="2025-08" db="UniProtKB">
        <authorList>
            <consortium name="Ensembl"/>
        </authorList>
    </citation>
    <scope>IDENTIFICATION</scope>
</reference>
<feature type="compositionally biased region" description="Basic and acidic residues" evidence="1">
    <location>
        <begin position="1"/>
        <end position="16"/>
    </location>
</feature>
<dbReference type="OMA" id="LACCCSH"/>
<keyword evidence="3" id="KW-1185">Reference proteome</keyword>
<dbReference type="Proteomes" id="UP000233180">
    <property type="component" value="Unassembled WGS sequence"/>
</dbReference>
<dbReference type="GeneTree" id="ENSGT00530000068689"/>